<gene>
    <name evidence="2" type="ORF">PC9H_006746</name>
</gene>
<dbReference type="PROSITE" id="PS50011">
    <property type="entry name" value="PROTEIN_KINASE_DOM"/>
    <property type="match status" value="1"/>
</dbReference>
<dbReference type="PANTHER" id="PTHR44329">
    <property type="entry name" value="SERINE/THREONINE-PROTEIN KINASE TNNI3K-RELATED"/>
    <property type="match status" value="1"/>
</dbReference>
<proteinExistence type="predicted"/>
<organism evidence="2 3">
    <name type="scientific">Pleurotus ostreatus</name>
    <name type="common">Oyster mushroom</name>
    <name type="synonym">White-rot fungus</name>
    <dbReference type="NCBI Taxonomy" id="5322"/>
    <lineage>
        <taxon>Eukaryota</taxon>
        <taxon>Fungi</taxon>
        <taxon>Dikarya</taxon>
        <taxon>Basidiomycota</taxon>
        <taxon>Agaricomycotina</taxon>
        <taxon>Agaricomycetes</taxon>
        <taxon>Agaricomycetidae</taxon>
        <taxon>Agaricales</taxon>
        <taxon>Pleurotineae</taxon>
        <taxon>Pleurotaceae</taxon>
        <taxon>Pleurotus</taxon>
    </lineage>
</organism>
<dbReference type="OrthoDB" id="3260205at2759"/>
<dbReference type="AlphaFoldDB" id="A0A8H6ZWT5"/>
<dbReference type="EMBL" id="JACETU010000004">
    <property type="protein sequence ID" value="KAF7431030.1"/>
    <property type="molecule type" value="Genomic_DNA"/>
</dbReference>
<feature type="domain" description="Protein kinase" evidence="1">
    <location>
        <begin position="21"/>
        <end position="291"/>
    </location>
</feature>
<dbReference type="InterPro" id="IPR011009">
    <property type="entry name" value="Kinase-like_dom_sf"/>
</dbReference>
<dbReference type="InterPro" id="IPR051681">
    <property type="entry name" value="Ser/Thr_Kinases-Pseudokinases"/>
</dbReference>
<keyword evidence="3" id="KW-1185">Reference proteome</keyword>
<accession>A0A8H6ZWT5</accession>
<dbReference type="SUPFAM" id="SSF56112">
    <property type="entry name" value="Protein kinase-like (PK-like)"/>
    <property type="match status" value="1"/>
</dbReference>
<dbReference type="Gene3D" id="1.10.510.10">
    <property type="entry name" value="Transferase(Phosphotransferase) domain 1"/>
    <property type="match status" value="1"/>
</dbReference>
<evidence type="ECO:0000313" key="3">
    <source>
        <dbReference type="Proteomes" id="UP000623687"/>
    </source>
</evidence>
<name>A0A8H6ZWT5_PLEOS</name>
<dbReference type="GO" id="GO:0005524">
    <property type="term" value="F:ATP binding"/>
    <property type="evidence" value="ECO:0007669"/>
    <property type="project" value="InterPro"/>
</dbReference>
<dbReference type="VEuPathDB" id="FungiDB:PC9H_006746"/>
<dbReference type="GeneID" id="59376564"/>
<dbReference type="Pfam" id="PF00069">
    <property type="entry name" value="Pkinase"/>
    <property type="match status" value="1"/>
</dbReference>
<dbReference type="PANTHER" id="PTHR44329:SF289">
    <property type="entry name" value="SERINE_THREONINE-PROTEIN KINASE VIK"/>
    <property type="match status" value="1"/>
</dbReference>
<evidence type="ECO:0000259" key="1">
    <source>
        <dbReference type="PROSITE" id="PS50011"/>
    </source>
</evidence>
<dbReference type="InterPro" id="IPR000719">
    <property type="entry name" value="Prot_kinase_dom"/>
</dbReference>
<dbReference type="RefSeq" id="XP_036632308.1">
    <property type="nucleotide sequence ID" value="XM_036776289.1"/>
</dbReference>
<comment type="caution">
    <text evidence="2">The sequence shown here is derived from an EMBL/GenBank/DDBJ whole genome shotgun (WGS) entry which is preliminary data.</text>
</comment>
<dbReference type="GO" id="GO:0004674">
    <property type="term" value="F:protein serine/threonine kinase activity"/>
    <property type="evidence" value="ECO:0007669"/>
    <property type="project" value="TreeGrafter"/>
</dbReference>
<evidence type="ECO:0000313" key="2">
    <source>
        <dbReference type="EMBL" id="KAF7431030.1"/>
    </source>
</evidence>
<protein>
    <recommendedName>
        <fullName evidence="1">Protein kinase domain-containing protein</fullName>
    </recommendedName>
</protein>
<sequence length="291" mass="32287">MHVPDITSSIEVDPAHLNVRWTDGAMIIDGTYAQNNEDKTKNTAICIKTYPISANQSREQVAASLSRVQREAEIWMDSNHPNIIPCFGMSEITDETVDPQPALVFLRCPNGSIVRYLPSHADADVHTLVVGLARGLHYLHEKGIVHGNLRPHNVMVLDNGEAALSDFCRSKFGGHRGQTTRSPADARFSAPELQQSGSAKPTKEADIYSFGLIALFVSIRTRVRQQCTDTIQIYARQLPLSDHPGALARSEPRLEDYSTIPKCKWDIISPCWQHSPEARPAMAEVLAQLLE</sequence>
<dbReference type="Proteomes" id="UP000623687">
    <property type="component" value="Unassembled WGS sequence"/>
</dbReference>
<dbReference type="CDD" id="cd00180">
    <property type="entry name" value="PKc"/>
    <property type="match status" value="1"/>
</dbReference>
<reference evidence="2" key="1">
    <citation type="submission" date="2019-07" db="EMBL/GenBank/DDBJ databases">
        <authorList>
            <person name="Palmer J.M."/>
        </authorList>
    </citation>
    <scope>NUCLEOTIDE SEQUENCE</scope>
    <source>
        <strain evidence="2">PC9</strain>
    </source>
</reference>